<evidence type="ECO:0000313" key="1">
    <source>
        <dbReference type="EMBL" id="MBB3996573.1"/>
    </source>
</evidence>
<protein>
    <submittedName>
        <fullName evidence="1">SPP1 family predicted phage head-tail adaptor</fullName>
    </submittedName>
</protein>
<keyword evidence="2" id="KW-1185">Reference proteome</keyword>
<organism evidence="1 2">
    <name type="scientific">Aureimonas pseudogalii</name>
    <dbReference type="NCBI Taxonomy" id="1744844"/>
    <lineage>
        <taxon>Bacteria</taxon>
        <taxon>Pseudomonadati</taxon>
        <taxon>Pseudomonadota</taxon>
        <taxon>Alphaproteobacteria</taxon>
        <taxon>Hyphomicrobiales</taxon>
        <taxon>Aurantimonadaceae</taxon>
        <taxon>Aureimonas</taxon>
    </lineage>
</organism>
<dbReference type="AlphaFoldDB" id="A0A7W6H371"/>
<dbReference type="RefSeq" id="WP_183197312.1">
    <property type="nucleotide sequence ID" value="NZ_JACIEK010000001.1"/>
</dbReference>
<name>A0A7W6H371_9HYPH</name>
<accession>A0A7W6H371</accession>
<reference evidence="1 2" key="1">
    <citation type="submission" date="2020-08" db="EMBL/GenBank/DDBJ databases">
        <title>Genomic Encyclopedia of Type Strains, Phase IV (KMG-IV): sequencing the most valuable type-strain genomes for metagenomic binning, comparative biology and taxonomic classification.</title>
        <authorList>
            <person name="Goeker M."/>
        </authorList>
    </citation>
    <scope>NUCLEOTIDE SEQUENCE [LARGE SCALE GENOMIC DNA]</scope>
    <source>
        <strain evidence="1 2">DSM 102238</strain>
    </source>
</reference>
<sequence length="110" mass="12426">MAPAFLDPGLFNRRVAIERNLGRPDGAGGLIDAWTEIGETAARVEPLSAEVRERFSQRIGTVTHRVTLRQRVGLDRGDAFRLGARRLVIRWLHDPDETGRYLVCRCEEEA</sequence>
<dbReference type="NCBIfam" id="TIGR01563">
    <property type="entry name" value="gp16_SPP1"/>
    <property type="match status" value="1"/>
</dbReference>
<dbReference type="Pfam" id="PF05521">
    <property type="entry name" value="Phage_HCP"/>
    <property type="match status" value="1"/>
</dbReference>
<gene>
    <name evidence="1" type="ORF">GGR04_000394</name>
</gene>
<proteinExistence type="predicted"/>
<dbReference type="InterPro" id="IPR038666">
    <property type="entry name" value="SSP1_head-tail_sf"/>
</dbReference>
<dbReference type="EMBL" id="JACIEK010000001">
    <property type="protein sequence ID" value="MBB3996573.1"/>
    <property type="molecule type" value="Genomic_DNA"/>
</dbReference>
<dbReference type="InterPro" id="IPR008767">
    <property type="entry name" value="Phage_SPP1_head-tail_adaptor"/>
</dbReference>
<dbReference type="Gene3D" id="2.40.10.270">
    <property type="entry name" value="Bacteriophage SPP1 head-tail adaptor protein"/>
    <property type="match status" value="1"/>
</dbReference>
<evidence type="ECO:0000313" key="2">
    <source>
        <dbReference type="Proteomes" id="UP000542776"/>
    </source>
</evidence>
<dbReference type="Proteomes" id="UP000542776">
    <property type="component" value="Unassembled WGS sequence"/>
</dbReference>
<comment type="caution">
    <text evidence="1">The sequence shown here is derived from an EMBL/GenBank/DDBJ whole genome shotgun (WGS) entry which is preliminary data.</text>
</comment>